<keyword evidence="2" id="KW-1133">Transmembrane helix</keyword>
<dbReference type="InterPro" id="IPR048428">
    <property type="entry name" value="YobI-NTPase"/>
</dbReference>
<dbReference type="EMBL" id="JAJJMM010000001">
    <property type="protein sequence ID" value="MCC9066221.1"/>
    <property type="molecule type" value="Genomic_DNA"/>
</dbReference>
<dbReference type="Pfam" id="PF20693">
    <property type="entry name" value="YobI-ATPase"/>
    <property type="match status" value="1"/>
</dbReference>
<name>A0ABS8ML55_9FLAO</name>
<feature type="transmembrane region" description="Helical" evidence="2">
    <location>
        <begin position="224"/>
        <end position="241"/>
    </location>
</feature>
<feature type="transmembrane region" description="Helical" evidence="2">
    <location>
        <begin position="187"/>
        <end position="204"/>
    </location>
</feature>
<gene>
    <name evidence="4" type="ORF">LNP81_24795</name>
</gene>
<dbReference type="SUPFAM" id="SSF52540">
    <property type="entry name" value="P-loop containing nucleoside triphosphate hydrolases"/>
    <property type="match status" value="1"/>
</dbReference>
<sequence length="1304" mass="154656">MIEYIKSNILVLLAIIIIMLSFKRSKKFLIDMFKIFKEFLIKQLQVLFKNIIEYLSKIESNLYKGYSTPNELLLEDLTANLPNDKRDGQIKTYLDALFFAIHNKNVINIALTGGFGTGKSTIINEFCKSNRGNEYLHISLASFKDDKSDEKLIETSIVQQILYYEKKIKIKESSYKRIDFTKPFRKLIFICLLTLWFYSLIFLFFEKINDKLIFFKERNTDIDFIRFVFIAGIFYIFYKSYDMIKNIKFSKLTPSSLEIVNENPDKTLSVFNRNIDEIIYFFEKTNTNIVIIEDIDRFNDDIAIKLYSKIRELSILIKQSKDVIQPVKFIYSVKDELILEDKTKFFDIIIPVIPITDYSNSKNMFLSKLDSFFNKGKTEDESGKEIKSYLDKNFISEVSNYVYDMRTVINICNEFKLYNEILIIDKPIIDKNKLFAIIFYKNIFPDDFALIQKNESKLHRVFKKDFKNDKGLGKIISDFNDQLKNEREEKDKLEKALSGQIVRDINELRNIYIFNLIIMINEKHKVKIKDIEETKLGDLSTDENFKKIKESDNVQFGYDYTDSYASKISFKEVESRVNIELSYDQREKLIKDFHENKIALLERKIIHLNNEKQNIKNLSLFELCENYNEGIDHFLELVYSSKIYRNVDGKEFIENKVHPNISLFKYLFKNDYVNEDFIEYVSYFHPGSLSSSDHKLMMKINQNELTSFNEKIEDVENLVKSIIDIRFKNQSILIYDIFEFLLKDCQNPNLRNEKLDFVLDQIQNYHNESIYFIEGFLRKVSNDNNILSSFYVEITKWDKFWNLVETRFSEDLKRKILFDLIELFSDDIDDRILFKLNKNKGITNFINSDKDLLKDIFERINSDAFIKTLQILQVQFNSISYSEKIKGLLLKVYEHNLYQITKKNLYLFSHLDEKYSHDPKQFLHSNLGFLKSKEESILYKRISKNLNQYVENVYLKIERNVNEKPEEVLYLLEQNDEILSLENKLQIIKKGFEGKLGSYGKILSREIIISLVDENKILSSWENIVKYYNWEGPSTSILTNFLNLEENYSRLSIVELYQKLEVLFDDEESCFDFIYCLINDKNLLDISFETIFVDSGDLVLKSNRISIDSRILFLEEKVFFVLDIEEFESLFENNKNVLVKLIETYEDDFISNLSTYNFDIEFLESLLESELNIESLNTIIIERETEIIESENIELLQKIAEFYLQNKSLNFTAEMFDELITSDLEEKYKVSLFNLAVSDEDNEYDISDLLQKMGDKFLNIIEEEGLSLKMTTENEEFLKVLKMNELIKNFKRDNKKEVFNISYA</sequence>
<reference evidence="4" key="1">
    <citation type="submission" date="2021-11" db="EMBL/GenBank/DDBJ databases">
        <title>Description of novel Flavobacterium species.</title>
        <authorList>
            <person name="Saticioglu I.B."/>
            <person name="Ay H."/>
            <person name="Altun S."/>
            <person name="Duman M."/>
        </authorList>
    </citation>
    <scope>NUCLEOTIDE SEQUENCE</scope>
    <source>
        <strain evidence="4">F-30</strain>
    </source>
</reference>
<feature type="domain" description="YobI-like P-loop NTPase" evidence="3">
    <location>
        <begin position="93"/>
        <end position="459"/>
    </location>
</feature>
<evidence type="ECO:0000313" key="5">
    <source>
        <dbReference type="Proteomes" id="UP001430679"/>
    </source>
</evidence>
<comment type="caution">
    <text evidence="4">The sequence shown here is derived from an EMBL/GenBank/DDBJ whole genome shotgun (WGS) entry which is preliminary data.</text>
</comment>
<dbReference type="InterPro" id="IPR027417">
    <property type="entry name" value="P-loop_NTPase"/>
</dbReference>
<protein>
    <recommendedName>
        <fullName evidence="3">YobI-like P-loop NTPase domain-containing protein</fullName>
    </recommendedName>
</protein>
<feature type="coiled-coil region" evidence="1">
    <location>
        <begin position="591"/>
        <end position="618"/>
    </location>
</feature>
<keyword evidence="2" id="KW-0472">Membrane</keyword>
<dbReference type="RefSeq" id="WP_230040013.1">
    <property type="nucleotide sequence ID" value="NZ_JAJJMM010000001.1"/>
</dbReference>
<keyword evidence="1" id="KW-0175">Coiled coil</keyword>
<evidence type="ECO:0000256" key="1">
    <source>
        <dbReference type="SAM" id="Coils"/>
    </source>
</evidence>
<evidence type="ECO:0000256" key="2">
    <source>
        <dbReference type="SAM" id="Phobius"/>
    </source>
</evidence>
<evidence type="ECO:0000259" key="3">
    <source>
        <dbReference type="Pfam" id="PF20693"/>
    </source>
</evidence>
<organism evidence="4 5">
    <name type="scientific">Flavobacterium piscisymbiosum</name>
    <dbReference type="NCBI Taxonomy" id="2893753"/>
    <lineage>
        <taxon>Bacteria</taxon>
        <taxon>Pseudomonadati</taxon>
        <taxon>Bacteroidota</taxon>
        <taxon>Flavobacteriia</taxon>
        <taxon>Flavobacteriales</taxon>
        <taxon>Flavobacteriaceae</taxon>
        <taxon>Flavobacterium</taxon>
    </lineage>
</organism>
<feature type="transmembrane region" description="Helical" evidence="2">
    <location>
        <begin position="6"/>
        <end position="22"/>
    </location>
</feature>
<keyword evidence="2" id="KW-0812">Transmembrane</keyword>
<proteinExistence type="predicted"/>
<feature type="coiled-coil region" evidence="1">
    <location>
        <begin position="476"/>
        <end position="503"/>
    </location>
</feature>
<keyword evidence="5" id="KW-1185">Reference proteome</keyword>
<accession>A0ABS8ML55</accession>
<evidence type="ECO:0000313" key="4">
    <source>
        <dbReference type="EMBL" id="MCC9066221.1"/>
    </source>
</evidence>
<dbReference type="Proteomes" id="UP001430679">
    <property type="component" value="Unassembled WGS sequence"/>
</dbReference>